<reference evidence="6" key="1">
    <citation type="submission" date="2015-04" db="UniProtKB">
        <authorList>
            <consortium name="EnsemblPlants"/>
        </authorList>
    </citation>
    <scope>IDENTIFICATION</scope>
</reference>
<dbReference type="Proteomes" id="UP000026961">
    <property type="component" value="Chromosome 7"/>
</dbReference>
<dbReference type="Pfam" id="PF00685">
    <property type="entry name" value="Sulfotransfer_1"/>
    <property type="match status" value="2"/>
</dbReference>
<dbReference type="InterPro" id="IPR000863">
    <property type="entry name" value="Sulfotransferase_dom"/>
</dbReference>
<dbReference type="EC" id="2.8.2.-" evidence="3"/>
<evidence type="ECO:0000256" key="3">
    <source>
        <dbReference type="RuleBase" id="RU361155"/>
    </source>
</evidence>
<evidence type="ECO:0000256" key="1">
    <source>
        <dbReference type="ARBA" id="ARBA00005771"/>
    </source>
</evidence>
<dbReference type="HOGENOM" id="CLU_768101_0_0_1"/>
<evidence type="ECO:0000256" key="2">
    <source>
        <dbReference type="ARBA" id="ARBA00022679"/>
    </source>
</evidence>
<dbReference type="EnsemblPlants" id="OGLUM07G02450.1">
    <property type="protein sequence ID" value="OGLUM07G02450.1"/>
    <property type="gene ID" value="OGLUM07G02450"/>
</dbReference>
<name>A0A0E0AFR6_9ORYZ</name>
<dbReference type="PANTHER" id="PTHR11783">
    <property type="entry name" value="SULFOTRANSFERASE SULT"/>
    <property type="match status" value="1"/>
</dbReference>
<dbReference type="SUPFAM" id="SSF52540">
    <property type="entry name" value="P-loop containing nucleoside triphosphate hydrolases"/>
    <property type="match status" value="1"/>
</dbReference>
<feature type="domain" description="Sulfotransferase" evidence="5">
    <location>
        <begin position="39"/>
        <end position="120"/>
    </location>
</feature>
<dbReference type="eggNOG" id="KOG1584">
    <property type="taxonomic scope" value="Eukaryota"/>
</dbReference>
<evidence type="ECO:0000256" key="4">
    <source>
        <dbReference type="SAM" id="MobiDB-lite"/>
    </source>
</evidence>
<accession>A0A0E0AFR6</accession>
<feature type="domain" description="Sulfotransferase" evidence="5">
    <location>
        <begin position="121"/>
        <end position="247"/>
    </location>
</feature>
<dbReference type="Gramene" id="OGLUM07G02450.1">
    <property type="protein sequence ID" value="OGLUM07G02450.1"/>
    <property type="gene ID" value="OGLUM07G02450"/>
</dbReference>
<organism evidence="6">
    <name type="scientific">Oryza glumipatula</name>
    <dbReference type="NCBI Taxonomy" id="40148"/>
    <lineage>
        <taxon>Eukaryota</taxon>
        <taxon>Viridiplantae</taxon>
        <taxon>Streptophyta</taxon>
        <taxon>Embryophyta</taxon>
        <taxon>Tracheophyta</taxon>
        <taxon>Spermatophyta</taxon>
        <taxon>Magnoliopsida</taxon>
        <taxon>Liliopsida</taxon>
        <taxon>Poales</taxon>
        <taxon>Poaceae</taxon>
        <taxon>BOP clade</taxon>
        <taxon>Oryzoideae</taxon>
        <taxon>Oryzeae</taxon>
        <taxon>Oryzinae</taxon>
        <taxon>Oryza</taxon>
    </lineage>
</organism>
<evidence type="ECO:0000313" key="7">
    <source>
        <dbReference type="Proteomes" id="UP000026961"/>
    </source>
</evidence>
<evidence type="ECO:0000313" key="6">
    <source>
        <dbReference type="EnsemblPlants" id="OGLUM07G02450.1"/>
    </source>
</evidence>
<comment type="similarity">
    <text evidence="1 3">Belongs to the sulfotransferase 1 family.</text>
</comment>
<keyword evidence="7" id="KW-1185">Reference proteome</keyword>
<evidence type="ECO:0000259" key="5">
    <source>
        <dbReference type="Pfam" id="PF00685"/>
    </source>
</evidence>
<dbReference type="AlphaFoldDB" id="A0A0E0AFR6"/>
<proteinExistence type="inferred from homology"/>
<sequence>MEEYGWLPSNPKMHLNCYQGAWVQRTWVPGIIAIQRGGDVVLASLPNGTTWLKALAFATMARRAHPPPPAVGDGDAQLLHHPLLRLNPHDCVPFMEKLFAAGLGSKIMDALPSPRLMATHGRCLSGPIWNHIVGYWNASKARPETVLFLRYEEMLQYPIDNVRKLARFVGQPFSPDEEEAGVVMDSWTSFEKMKNLKANKADSSPIQVHRNNTFANDSFFRRGGAGDWTNHMTPEMARRLDAIMNEKAPWNRHLFLVHLIRTAVDGPPSTPPPPSLSLPCPRPTAVIPVIVGDGSGLPAVAGDRTGLPTVAGHGSVLPAVAGDGSGLLAVAAHGSGLPAAAGDRSGLHAAAGDGSTPPPPP</sequence>
<keyword evidence="2 3" id="KW-0808">Transferase</keyword>
<dbReference type="GO" id="GO:0008146">
    <property type="term" value="F:sulfotransferase activity"/>
    <property type="evidence" value="ECO:0007669"/>
    <property type="project" value="InterPro"/>
</dbReference>
<dbReference type="InterPro" id="IPR027417">
    <property type="entry name" value="P-loop_NTPase"/>
</dbReference>
<dbReference type="Gene3D" id="3.40.50.300">
    <property type="entry name" value="P-loop containing nucleotide triphosphate hydrolases"/>
    <property type="match status" value="2"/>
</dbReference>
<protein>
    <recommendedName>
        <fullName evidence="3">Sulfotransferase</fullName>
        <ecNumber evidence="3">2.8.2.-</ecNumber>
    </recommendedName>
</protein>
<feature type="region of interest" description="Disordered" evidence="4">
    <location>
        <begin position="338"/>
        <end position="361"/>
    </location>
</feature>
<reference evidence="6" key="2">
    <citation type="submission" date="2018-05" db="EMBL/GenBank/DDBJ databases">
        <title>OgluRS3 (Oryza glumaepatula Reference Sequence Version 3).</title>
        <authorList>
            <person name="Zhang J."/>
            <person name="Kudrna D."/>
            <person name="Lee S."/>
            <person name="Talag J."/>
            <person name="Welchert J."/>
            <person name="Wing R.A."/>
        </authorList>
    </citation>
    <scope>NUCLEOTIDE SEQUENCE [LARGE SCALE GENOMIC DNA]</scope>
</reference>